<comment type="catalytic activity">
    <reaction evidence="1 4">
        <text>alpha-D-glucosamine 6-phosphate + H2O = beta-D-fructose 6-phosphate + NH4(+)</text>
        <dbReference type="Rhea" id="RHEA:12172"/>
        <dbReference type="ChEBI" id="CHEBI:15377"/>
        <dbReference type="ChEBI" id="CHEBI:28938"/>
        <dbReference type="ChEBI" id="CHEBI:57634"/>
        <dbReference type="ChEBI" id="CHEBI:75989"/>
        <dbReference type="EC" id="3.5.99.6"/>
    </reaction>
</comment>
<dbReference type="InterPro" id="IPR006148">
    <property type="entry name" value="Glc/Gal-6P_isomerase"/>
</dbReference>
<comment type="function">
    <text evidence="4">Catalyzes the reversible isomerization-deamination of glucosamine 6-phosphate (GlcN6P) to form fructose 6-phosphate (Fru6P) and ammonium ion.</text>
</comment>
<dbReference type="InterPro" id="IPR004547">
    <property type="entry name" value="Glucosamine6P_isomerase"/>
</dbReference>
<dbReference type="Gene3D" id="3.40.50.1360">
    <property type="match status" value="1"/>
</dbReference>
<dbReference type="CDD" id="cd01399">
    <property type="entry name" value="GlcN6P_deaminase"/>
    <property type="match status" value="1"/>
</dbReference>
<dbReference type="RefSeq" id="WP_122897294.1">
    <property type="nucleotide sequence ID" value="NZ_RHIB01000001.1"/>
</dbReference>
<organism evidence="6 7">
    <name type="scientific">Alteribacter keqinensis</name>
    <dbReference type="NCBI Taxonomy" id="2483800"/>
    <lineage>
        <taxon>Bacteria</taxon>
        <taxon>Bacillati</taxon>
        <taxon>Bacillota</taxon>
        <taxon>Bacilli</taxon>
        <taxon>Bacillales</taxon>
        <taxon>Bacillaceae</taxon>
        <taxon>Alteribacter</taxon>
    </lineage>
</organism>
<keyword evidence="2 4" id="KW-0378">Hydrolase</keyword>
<dbReference type="GO" id="GO:0004342">
    <property type="term" value="F:glucosamine-6-phosphate deaminase activity"/>
    <property type="evidence" value="ECO:0007669"/>
    <property type="project" value="UniProtKB-UniRule"/>
</dbReference>
<sequence length="244" mass="27582">MRVIKVEDYTEMSRRAALHFIDKLSDEKVNVMGLATGGTPQGMYKELIKESKKRRFSFKYIHTVNLDEYVGLRADDPHSYHTYMRRHLFDHIDIPERNVHLPDGTAGNPETECERYEQLIRDLKKVNIQLLGIGENGHIGFNEPGTSFNSRTHVIELTPSTREANARFFSGIEAVPTHAITIGIETIMEAEEIVLLASGKNKSKALYHLICSNKVTEDIPATVLKEHPNLTIIADKEALALIDC</sequence>
<evidence type="ECO:0000313" key="7">
    <source>
        <dbReference type="Proteomes" id="UP000278746"/>
    </source>
</evidence>
<feature type="active site" description="For ring-opening step" evidence="4">
    <location>
        <position position="136"/>
    </location>
</feature>
<reference evidence="6 7" key="1">
    <citation type="submission" date="2018-10" db="EMBL/GenBank/DDBJ databases">
        <title>Bacillus Keqinensis sp. nov., a moderately halophilic bacterium isolated from a saline-alkaline lake.</title>
        <authorList>
            <person name="Wang H."/>
        </authorList>
    </citation>
    <scope>NUCLEOTIDE SEQUENCE [LARGE SCALE GENOMIC DNA]</scope>
    <source>
        <strain evidence="6 7">KQ-3</strain>
    </source>
</reference>
<feature type="active site" description="Proton acceptor; for enolization step" evidence="4">
    <location>
        <position position="67"/>
    </location>
</feature>
<dbReference type="PANTHER" id="PTHR11280">
    <property type="entry name" value="GLUCOSAMINE-6-PHOSPHATE ISOMERASE"/>
    <property type="match status" value="1"/>
</dbReference>
<keyword evidence="3 4" id="KW-0119">Carbohydrate metabolism</keyword>
<dbReference type="PANTHER" id="PTHR11280:SF5">
    <property type="entry name" value="GLUCOSAMINE-6-PHOSPHATE ISOMERASE"/>
    <property type="match status" value="1"/>
</dbReference>
<evidence type="ECO:0000256" key="4">
    <source>
        <dbReference type="HAMAP-Rule" id="MF_01241"/>
    </source>
</evidence>
<evidence type="ECO:0000256" key="3">
    <source>
        <dbReference type="ARBA" id="ARBA00023277"/>
    </source>
</evidence>
<dbReference type="GO" id="GO:0042802">
    <property type="term" value="F:identical protein binding"/>
    <property type="evidence" value="ECO:0007669"/>
    <property type="project" value="TreeGrafter"/>
</dbReference>
<comment type="caution">
    <text evidence="4">Lacks conserved residue(s) required for the propagation of feature annotation.</text>
</comment>
<dbReference type="GO" id="GO:0005737">
    <property type="term" value="C:cytoplasm"/>
    <property type="evidence" value="ECO:0007669"/>
    <property type="project" value="TreeGrafter"/>
</dbReference>
<dbReference type="FunFam" id="3.40.50.1360:FF:000003">
    <property type="entry name" value="Glucosamine-6-phosphate deaminase"/>
    <property type="match status" value="1"/>
</dbReference>
<dbReference type="GO" id="GO:0019262">
    <property type="term" value="P:N-acetylneuraminate catabolic process"/>
    <property type="evidence" value="ECO:0007669"/>
    <property type="project" value="UniProtKB-UniRule"/>
</dbReference>
<dbReference type="OrthoDB" id="9791139at2"/>
<protein>
    <recommendedName>
        <fullName evidence="4">Glucosamine-6-phosphate deaminase</fullName>
        <ecNumber evidence="4">3.5.99.6</ecNumber>
    </recommendedName>
    <alternativeName>
        <fullName evidence="4">GlcN6P deaminase</fullName>
        <shortName evidence="4">GNPDA</shortName>
    </alternativeName>
    <alternativeName>
        <fullName evidence="4">Glucosamine-6-phosphate isomerase</fullName>
    </alternativeName>
</protein>
<comment type="caution">
    <text evidence="6">The sequence shown here is derived from an EMBL/GenBank/DDBJ whole genome shotgun (WGS) entry which is preliminary data.</text>
</comment>
<accession>A0A3M7TWY3</accession>
<name>A0A3M7TWY3_9BACI</name>
<proteinExistence type="inferred from homology"/>
<evidence type="ECO:0000259" key="5">
    <source>
        <dbReference type="Pfam" id="PF01182"/>
    </source>
</evidence>
<feature type="domain" description="Glucosamine/galactosamine-6-phosphate isomerase" evidence="5">
    <location>
        <begin position="21"/>
        <end position="227"/>
    </location>
</feature>
<comment type="pathway">
    <text evidence="4">Amino-sugar metabolism; N-acetylneuraminate degradation; D-fructose 6-phosphate from N-acetylneuraminate: step 5/5.</text>
</comment>
<keyword evidence="7" id="KW-1185">Reference proteome</keyword>
<dbReference type="GO" id="GO:0005975">
    <property type="term" value="P:carbohydrate metabolic process"/>
    <property type="evidence" value="ECO:0007669"/>
    <property type="project" value="InterPro"/>
</dbReference>
<evidence type="ECO:0000256" key="2">
    <source>
        <dbReference type="ARBA" id="ARBA00022801"/>
    </source>
</evidence>
<dbReference type="GO" id="GO:0006046">
    <property type="term" value="P:N-acetylglucosamine catabolic process"/>
    <property type="evidence" value="ECO:0007669"/>
    <property type="project" value="UniProtKB-UniRule"/>
</dbReference>
<dbReference type="Proteomes" id="UP000278746">
    <property type="component" value="Unassembled WGS sequence"/>
</dbReference>
<feature type="active site" description="Proton acceptor; for ring-opening step" evidence="4">
    <location>
        <position position="138"/>
    </location>
</feature>
<dbReference type="SUPFAM" id="SSF100950">
    <property type="entry name" value="NagB/RpiA/CoA transferase-like"/>
    <property type="match status" value="1"/>
</dbReference>
<dbReference type="AlphaFoldDB" id="A0A3M7TWY3"/>
<dbReference type="EC" id="3.5.99.6" evidence="4"/>
<dbReference type="GO" id="GO:0006043">
    <property type="term" value="P:glucosamine catabolic process"/>
    <property type="evidence" value="ECO:0007669"/>
    <property type="project" value="TreeGrafter"/>
</dbReference>
<dbReference type="Pfam" id="PF01182">
    <property type="entry name" value="Glucosamine_iso"/>
    <property type="match status" value="1"/>
</dbReference>
<feature type="active site" description="For ring-opening step" evidence="4">
    <location>
        <position position="143"/>
    </location>
</feature>
<evidence type="ECO:0000256" key="1">
    <source>
        <dbReference type="ARBA" id="ARBA00000644"/>
    </source>
</evidence>
<dbReference type="InterPro" id="IPR037171">
    <property type="entry name" value="NagB/RpiA_transferase-like"/>
</dbReference>
<dbReference type="NCBIfam" id="TIGR00502">
    <property type="entry name" value="nagB"/>
    <property type="match status" value="1"/>
</dbReference>
<dbReference type="HAMAP" id="MF_01241">
    <property type="entry name" value="GlcN6P_deamin"/>
    <property type="match status" value="1"/>
</dbReference>
<dbReference type="UniPathway" id="UPA00629">
    <property type="reaction ID" value="UER00684"/>
</dbReference>
<gene>
    <name evidence="4 6" type="primary">nagB</name>
    <name evidence="6" type="ORF">EBO34_07555</name>
</gene>
<evidence type="ECO:0000313" key="6">
    <source>
        <dbReference type="EMBL" id="RNA69781.1"/>
    </source>
</evidence>
<comment type="similarity">
    <text evidence="4">Belongs to the glucosamine/galactosamine-6-phosphate isomerase family. NagB subfamily.</text>
</comment>
<dbReference type="EMBL" id="RHIB01000001">
    <property type="protein sequence ID" value="RNA69781.1"/>
    <property type="molecule type" value="Genomic_DNA"/>
</dbReference>